<keyword evidence="2" id="KW-1185">Reference proteome</keyword>
<organism evidence="1 2">
    <name type="scientific">Aliikangiella maris</name>
    <dbReference type="NCBI Taxonomy" id="3162458"/>
    <lineage>
        <taxon>Bacteria</taxon>
        <taxon>Pseudomonadati</taxon>
        <taxon>Pseudomonadota</taxon>
        <taxon>Gammaproteobacteria</taxon>
        <taxon>Oceanospirillales</taxon>
        <taxon>Pleioneaceae</taxon>
        <taxon>Aliikangiella</taxon>
    </lineage>
</organism>
<proteinExistence type="predicted"/>
<comment type="caution">
    <text evidence="1">The sequence shown here is derived from an EMBL/GenBank/DDBJ whole genome shotgun (WGS) entry which is preliminary data.</text>
</comment>
<name>A0ABV2BW65_9GAMM</name>
<dbReference type="InterPro" id="IPR024079">
    <property type="entry name" value="MetalloPept_cat_dom_sf"/>
</dbReference>
<dbReference type="RefSeq" id="WP_353896750.1">
    <property type="nucleotide sequence ID" value="NZ_JBEVCJ010000017.1"/>
</dbReference>
<accession>A0ABV2BW65</accession>
<gene>
    <name evidence="1" type="ORF">ABVT43_13580</name>
</gene>
<evidence type="ECO:0008006" key="3">
    <source>
        <dbReference type="Google" id="ProtNLM"/>
    </source>
</evidence>
<protein>
    <recommendedName>
        <fullName evidence="3">Peptidase metallopeptidase domain-containing protein</fullName>
    </recommendedName>
</protein>
<evidence type="ECO:0000313" key="2">
    <source>
        <dbReference type="Proteomes" id="UP001548189"/>
    </source>
</evidence>
<dbReference type="Gene3D" id="3.40.390.10">
    <property type="entry name" value="Collagenase (Catalytic Domain)"/>
    <property type="match status" value="1"/>
</dbReference>
<dbReference type="EMBL" id="JBEVCJ010000017">
    <property type="protein sequence ID" value="MET1256165.1"/>
    <property type="molecule type" value="Genomic_DNA"/>
</dbReference>
<sequence length="210" mass="24172">MWPKNSTLNVVFIDGTTEQKAVVKRYAPLWTENSSLQLAFFDSLAHAPKYSHIRISFQSHTGSILGNHGDLVDQAPTLQLAELNRLSLESERAKRLILHEFGHALGFEHEFRNPLWPYQYSPIEKQISECTPRLQAIGFNAQDATIRCREINQMLEPELINATIFDEFSIMNYPLTIPINRQQNKTIKATSQLSILDKLAMERWYGKKTQ</sequence>
<dbReference type="Proteomes" id="UP001548189">
    <property type="component" value="Unassembled WGS sequence"/>
</dbReference>
<evidence type="ECO:0000313" key="1">
    <source>
        <dbReference type="EMBL" id="MET1256165.1"/>
    </source>
</evidence>
<reference evidence="1 2" key="1">
    <citation type="submission" date="2024-06" db="EMBL/GenBank/DDBJ databases">
        <authorList>
            <person name="Li F."/>
        </authorList>
    </citation>
    <scope>NUCLEOTIDE SEQUENCE [LARGE SCALE GENOMIC DNA]</scope>
    <source>
        <strain evidence="1 2">GXAS 311</strain>
    </source>
</reference>
<dbReference type="SUPFAM" id="SSF55486">
    <property type="entry name" value="Metalloproteases ('zincins'), catalytic domain"/>
    <property type="match status" value="1"/>
</dbReference>